<keyword evidence="5" id="KW-0732">Signal</keyword>
<dbReference type="Pfam" id="PF02321">
    <property type="entry name" value="OEP"/>
    <property type="match status" value="2"/>
</dbReference>
<dbReference type="GO" id="GO:0009279">
    <property type="term" value="C:cell outer membrane"/>
    <property type="evidence" value="ECO:0007669"/>
    <property type="project" value="UniProtKB-SubCell"/>
</dbReference>
<proteinExistence type="inferred from homology"/>
<dbReference type="InterPro" id="IPR003423">
    <property type="entry name" value="OMP_efflux"/>
</dbReference>
<evidence type="ECO:0000256" key="3">
    <source>
        <dbReference type="ARBA" id="ARBA00022452"/>
    </source>
</evidence>
<name>A0A370XDP6_9GAMM</name>
<keyword evidence="7 10" id="KW-0564">Palmitate</keyword>
<dbReference type="Gene3D" id="1.20.1600.10">
    <property type="entry name" value="Outer membrane efflux proteins (OEP)"/>
    <property type="match status" value="1"/>
</dbReference>
<feature type="region of interest" description="Disordered" evidence="11">
    <location>
        <begin position="488"/>
        <end position="520"/>
    </location>
</feature>
<organism evidence="12 13">
    <name type="scientific">Dyella psychrodurans</name>
    <dbReference type="NCBI Taxonomy" id="1927960"/>
    <lineage>
        <taxon>Bacteria</taxon>
        <taxon>Pseudomonadati</taxon>
        <taxon>Pseudomonadota</taxon>
        <taxon>Gammaproteobacteria</taxon>
        <taxon>Lysobacterales</taxon>
        <taxon>Rhodanobacteraceae</taxon>
        <taxon>Dyella</taxon>
    </lineage>
</organism>
<evidence type="ECO:0000256" key="6">
    <source>
        <dbReference type="ARBA" id="ARBA00023136"/>
    </source>
</evidence>
<dbReference type="EMBL" id="QRBF01000001">
    <property type="protein sequence ID" value="RDS86554.1"/>
    <property type="molecule type" value="Genomic_DNA"/>
</dbReference>
<dbReference type="SUPFAM" id="SSF56954">
    <property type="entry name" value="Outer membrane efflux proteins (OEP)"/>
    <property type="match status" value="1"/>
</dbReference>
<comment type="similarity">
    <text evidence="2 10">Belongs to the outer membrane factor (OMF) (TC 1.B.17) family.</text>
</comment>
<evidence type="ECO:0000256" key="9">
    <source>
        <dbReference type="ARBA" id="ARBA00037313"/>
    </source>
</evidence>
<dbReference type="AlphaFoldDB" id="A0A370XDP6"/>
<keyword evidence="3 10" id="KW-1134">Transmembrane beta strand</keyword>
<evidence type="ECO:0000256" key="2">
    <source>
        <dbReference type="ARBA" id="ARBA00007613"/>
    </source>
</evidence>
<protein>
    <submittedName>
        <fullName evidence="12">RND transporter</fullName>
    </submittedName>
</protein>
<dbReference type="Gene3D" id="2.20.200.10">
    <property type="entry name" value="Outer membrane efflux proteins (OEP)"/>
    <property type="match status" value="1"/>
</dbReference>
<evidence type="ECO:0000256" key="1">
    <source>
        <dbReference type="ARBA" id="ARBA00004370"/>
    </source>
</evidence>
<evidence type="ECO:0000256" key="7">
    <source>
        <dbReference type="ARBA" id="ARBA00023139"/>
    </source>
</evidence>
<comment type="caution">
    <text evidence="12">The sequence shown here is derived from an EMBL/GenBank/DDBJ whole genome shotgun (WGS) entry which is preliminary data.</text>
</comment>
<dbReference type="PANTHER" id="PTHR30203:SF20">
    <property type="entry name" value="MULTIDRUG RESISTANCE OUTER MEMBRANE PROTEIN MDTP-RELATED"/>
    <property type="match status" value="1"/>
</dbReference>
<evidence type="ECO:0000256" key="4">
    <source>
        <dbReference type="ARBA" id="ARBA00022692"/>
    </source>
</evidence>
<dbReference type="GO" id="GO:0015562">
    <property type="term" value="F:efflux transmembrane transporter activity"/>
    <property type="evidence" value="ECO:0007669"/>
    <property type="project" value="InterPro"/>
</dbReference>
<dbReference type="NCBIfam" id="TIGR01845">
    <property type="entry name" value="outer_NodT"/>
    <property type="match status" value="1"/>
</dbReference>
<accession>A0A370XDP6</accession>
<comment type="subcellular location">
    <subcellularLocation>
        <location evidence="10">Cell outer membrane</location>
        <topology evidence="10">Lipid-anchor</topology>
    </subcellularLocation>
    <subcellularLocation>
        <location evidence="1">Membrane</location>
    </subcellularLocation>
</comment>
<keyword evidence="8 10" id="KW-0449">Lipoprotein</keyword>
<dbReference type="PANTHER" id="PTHR30203">
    <property type="entry name" value="OUTER MEMBRANE CATION EFFLUX PROTEIN"/>
    <property type="match status" value="1"/>
</dbReference>
<dbReference type="RefSeq" id="WP_115476823.1">
    <property type="nucleotide sequence ID" value="NZ_QRBF01000001.1"/>
</dbReference>
<dbReference type="InterPro" id="IPR010131">
    <property type="entry name" value="MdtP/NodT-like"/>
</dbReference>
<evidence type="ECO:0000256" key="5">
    <source>
        <dbReference type="ARBA" id="ARBA00022729"/>
    </source>
</evidence>
<dbReference type="OrthoDB" id="9770517at2"/>
<keyword evidence="4 10" id="KW-0812">Transmembrane</keyword>
<gene>
    <name evidence="12" type="ORF">DWU99_04795</name>
</gene>
<evidence type="ECO:0000256" key="11">
    <source>
        <dbReference type="SAM" id="MobiDB-lite"/>
    </source>
</evidence>
<keyword evidence="6 10" id="KW-0472">Membrane</keyword>
<comment type="function">
    <text evidence="9">Could be involved in resistance to puromycin, acriflavine and tetraphenylarsonium chloride.</text>
</comment>
<evidence type="ECO:0000313" key="12">
    <source>
        <dbReference type="EMBL" id="RDS86554.1"/>
    </source>
</evidence>
<evidence type="ECO:0000256" key="10">
    <source>
        <dbReference type="RuleBase" id="RU362097"/>
    </source>
</evidence>
<evidence type="ECO:0000256" key="8">
    <source>
        <dbReference type="ARBA" id="ARBA00023288"/>
    </source>
</evidence>
<dbReference type="Proteomes" id="UP000255334">
    <property type="component" value="Unassembled WGS sequence"/>
</dbReference>
<feature type="compositionally biased region" description="Low complexity" evidence="11">
    <location>
        <begin position="503"/>
        <end position="514"/>
    </location>
</feature>
<keyword evidence="13" id="KW-1185">Reference proteome</keyword>
<sequence>MNLAPSHASMRLRPLALVMLLTAGVAGCGFIPKKVQHPALRDDVPLAGLQVPTRAGWPAAEWWRVYNDPQLDNLIDLAMKQSPDLAQAHSRVQTAEQSVKVAAAQAGLTINGNAQVTRQRMSDHGLFPPSLLGFNWYDQADLGIQAEYDFDWWGKKRASIEAALDQAHAAEAQRSAAALTIQNAVADTYFGWLADEARFRLARQSVDIQQRLLQIAQLRVKQGVDLPDTVQQAREQLASAQQMQVTLQGSIELRKVALAALVNVSPADLPKLQPHALPRIEGALPDDARLDLIARRPDIAASRWQVESALKQTDVARAEYFPDVSINAMAGLSSTNQGSPHIPGLSKGSSGDLGNLFDWGSRVFGITPAVHLPIFEGGRLKANYGASRAELDASIAQYNVAVRDAARDVATQAVTAQQIAERRKKQDVEVRASDMLVTTAQARAQQGTKDARESLSAEAQLLQQRDQAISLHAQALSTDLALIKALGGGYRSDADNNTPPPAISSSPTASISNSDGAPRP</sequence>
<evidence type="ECO:0000313" key="13">
    <source>
        <dbReference type="Proteomes" id="UP000255334"/>
    </source>
</evidence>
<reference evidence="12 13" key="1">
    <citation type="submission" date="2018-07" db="EMBL/GenBank/DDBJ databases">
        <title>Dyella monticola sp. nov. and Dyella psychrodurans sp. nov. isolated from monsoon evergreen broad-leaved forest soil of Dinghu Mountain, China.</title>
        <authorList>
            <person name="Gao Z."/>
            <person name="Qiu L."/>
        </authorList>
    </citation>
    <scope>NUCLEOTIDE SEQUENCE [LARGE SCALE GENOMIC DNA]</scope>
    <source>
        <strain evidence="12 13">4MSK11</strain>
    </source>
</reference>